<accession>A0AA50DJL9</accession>
<proteinExistence type="inferred from homology"/>
<protein>
    <submittedName>
        <fullName evidence="2">ROK family protein</fullName>
    </submittedName>
</protein>
<dbReference type="Proteomes" id="UP001228139">
    <property type="component" value="Chromosome"/>
</dbReference>
<dbReference type="KEGG" id="epi:Q3V30_01175"/>
<dbReference type="InterPro" id="IPR043129">
    <property type="entry name" value="ATPase_NBD"/>
</dbReference>
<gene>
    <name evidence="2" type="ORF">Q3V30_01175</name>
</gene>
<evidence type="ECO:0000313" key="3">
    <source>
        <dbReference type="Proteomes" id="UP001228139"/>
    </source>
</evidence>
<evidence type="ECO:0000256" key="1">
    <source>
        <dbReference type="ARBA" id="ARBA00006479"/>
    </source>
</evidence>
<keyword evidence="3" id="KW-1185">Reference proteome</keyword>
<dbReference type="RefSeq" id="WP_306209687.1">
    <property type="nucleotide sequence ID" value="NZ_CP132353.1"/>
</dbReference>
<evidence type="ECO:0000313" key="2">
    <source>
        <dbReference type="EMBL" id="WLS79159.1"/>
    </source>
</evidence>
<comment type="similarity">
    <text evidence="1">Belongs to the ROK (NagC/XylR) family.</text>
</comment>
<dbReference type="Pfam" id="PF00480">
    <property type="entry name" value="ROK"/>
    <property type="match status" value="1"/>
</dbReference>
<dbReference type="PANTHER" id="PTHR18964:SF149">
    <property type="entry name" value="BIFUNCTIONAL UDP-N-ACETYLGLUCOSAMINE 2-EPIMERASE_N-ACETYLMANNOSAMINE KINASE"/>
    <property type="match status" value="1"/>
</dbReference>
<dbReference type="InterPro" id="IPR000600">
    <property type="entry name" value="ROK"/>
</dbReference>
<reference evidence="2 3" key="1">
    <citation type="submission" date="2023-07" db="EMBL/GenBank/DDBJ databases">
        <title>Pathogenic bacteria of pear tree diseases.</title>
        <authorList>
            <person name="Zhang Z."/>
            <person name="He L."/>
            <person name="Huang R."/>
        </authorList>
    </citation>
    <scope>NUCLEOTIDE SEQUENCE [LARGE SCALE GENOMIC DNA]</scope>
    <source>
        <strain evidence="2 3">DE2</strain>
    </source>
</reference>
<dbReference type="Gene3D" id="3.30.420.40">
    <property type="match status" value="2"/>
</dbReference>
<name>A0AA50DJL9_9GAMM</name>
<dbReference type="EMBL" id="CP132353">
    <property type="protein sequence ID" value="WLS79159.1"/>
    <property type="molecule type" value="Genomic_DNA"/>
</dbReference>
<organism evidence="2 3">
    <name type="scientific">Erwinia pyri</name>
    <dbReference type="NCBI Taxonomy" id="3062598"/>
    <lineage>
        <taxon>Bacteria</taxon>
        <taxon>Pseudomonadati</taxon>
        <taxon>Pseudomonadota</taxon>
        <taxon>Gammaproteobacteria</taxon>
        <taxon>Enterobacterales</taxon>
        <taxon>Erwiniaceae</taxon>
        <taxon>Erwinia</taxon>
    </lineage>
</organism>
<sequence>MTKNTLPLRAGIDMGGTGTRIVLLDGEKEVVSETIPSAWFATLPQELRAKALVDKISALLPAGTSLASVGIGASGPVNNQTEIIENNDTLACFSFYPLVAQLRELVAVPVAIDNDAVVAALGEYHLGAGRGSQRMMMVTLGTGIGVALLDKGEPLRSFDGKHPEAGHIPVSGDPVTCYCGLQGCWEMLASRSWLQQALLAEIPDLVWDARTVLVLTEIGAENARVAAILHKYGQTVGRGLNTLLTLYGPDITLLSGSAALLLPLYQAGLDEALHRAEGYAVNRHISYSSLGDAAGALGAALLPTLRQAKV</sequence>
<dbReference type="SUPFAM" id="SSF53067">
    <property type="entry name" value="Actin-like ATPase domain"/>
    <property type="match status" value="1"/>
</dbReference>
<dbReference type="AlphaFoldDB" id="A0AA50DJL9"/>
<dbReference type="PANTHER" id="PTHR18964">
    <property type="entry name" value="ROK (REPRESSOR, ORF, KINASE) FAMILY"/>
    <property type="match status" value="1"/>
</dbReference>